<feature type="domain" description="Glycosyltransferase 2-like" evidence="2">
    <location>
        <begin position="4"/>
        <end position="129"/>
    </location>
</feature>
<accession>A0ABZ1CA03</accession>
<evidence type="ECO:0000313" key="3">
    <source>
        <dbReference type="EMBL" id="WRQ88513.1"/>
    </source>
</evidence>
<dbReference type="CDD" id="cd03809">
    <property type="entry name" value="GT4_MtfB-like"/>
    <property type="match status" value="1"/>
</dbReference>
<dbReference type="Pfam" id="PF00535">
    <property type="entry name" value="Glycos_transf_2"/>
    <property type="match status" value="1"/>
</dbReference>
<reference evidence="3 4" key="1">
    <citation type="submission" date="2021-08" db="EMBL/GenBank/DDBJ databases">
        <authorList>
            <person name="Zhang D."/>
            <person name="Zhang A."/>
            <person name="Wang L."/>
        </authorList>
    </citation>
    <scope>NUCLEOTIDE SEQUENCE [LARGE SCALE GENOMIC DNA]</scope>
    <source>
        <strain evidence="3 4">WL0086</strain>
    </source>
</reference>
<gene>
    <name evidence="3" type="ORF">K1X11_003800</name>
</gene>
<dbReference type="SUPFAM" id="SSF53756">
    <property type="entry name" value="UDP-Glycosyltransferase/glycogen phosphorylase"/>
    <property type="match status" value="1"/>
</dbReference>
<dbReference type="PANTHER" id="PTHR43179">
    <property type="entry name" value="RHAMNOSYLTRANSFERASE WBBL"/>
    <property type="match status" value="1"/>
</dbReference>
<dbReference type="CDD" id="cd04186">
    <property type="entry name" value="GT_2_like_c"/>
    <property type="match status" value="1"/>
</dbReference>
<name>A0ABZ1CA03_9BACT</name>
<dbReference type="Gene3D" id="3.90.550.10">
    <property type="entry name" value="Spore Coat Polysaccharide Biosynthesis Protein SpsA, Chain A"/>
    <property type="match status" value="1"/>
</dbReference>
<dbReference type="InterPro" id="IPR029044">
    <property type="entry name" value="Nucleotide-diphossugar_trans"/>
</dbReference>
<dbReference type="RefSeq" id="WP_221032949.1">
    <property type="nucleotide sequence ID" value="NZ_CP139781.1"/>
</dbReference>
<dbReference type="PANTHER" id="PTHR43179:SF7">
    <property type="entry name" value="RHAMNOSYLTRANSFERASE WBBL"/>
    <property type="match status" value="1"/>
</dbReference>
<reference evidence="3 4" key="2">
    <citation type="submission" date="2023-12" db="EMBL/GenBank/DDBJ databases">
        <title>Description of an unclassified Opitutus bacterium of Verrucomicrobiota.</title>
        <authorList>
            <person name="Zhang D.-F."/>
        </authorList>
    </citation>
    <scope>NUCLEOTIDE SEQUENCE [LARGE SCALE GENOMIC DNA]</scope>
    <source>
        <strain evidence="3 4">WL0086</strain>
    </source>
</reference>
<sequence>MQVSFVIPVYNQLAHTQACLASLREHLPADLTHEIILVDDGSDAETQTFLAGLSAPHRVITLPGNHGFARATNAGATVASGQWLCLLNNDVELTAGTIEAMLAVRDAHPDAGIIGNIQLTTATGEVDHAGIEFRDGGYPRHIRGELTALQAEGEIVPALAVTAACCLVDRAWFVAMDGLDPCYRNGFEDVDLCLRARENGWGIYVATRSVVKHAVSTSQGRGDHEFRNAQTFLDRWGPRTAALEVAQRRDAARRYRTRRARETAGQPAPQSVQAARLAALAAAEQQERLTRTPVTVWVDLLRMEPGGANGGIKPLVYAMLRELATLQWNPQRYVLLARAPLHDELRRLELTAPLALQGPDGWTLHEDGRTTPTSPTALARSHLPEVLYCPFGTSALARPDLPSVALLVDALHRDLPAALPIEEVNFREENFKRVIGSATWLQTLALHGIERLHHHWGVPPSRCFHTYAPVQRRLRVPDPLPPPPDGLPERDYFFYPANFWAHKNHEVLLTAYRLYRQRVGADTAWQLVLTGFPDARQQTLREMSTALGLTDCVHFAGHLPDDAFAGLWRRAGALVFPSLHEGFGIPLLEAFENGLPVLASDASVLPEVGGDACHWFDASHPSAVAEALTTVAADPALRVRLIAAGTARLSRFSLHYEASRLNHFLHAAARGLVP</sequence>
<keyword evidence="4" id="KW-1185">Reference proteome</keyword>
<dbReference type="EC" id="2.4.-.-" evidence="3"/>
<dbReference type="InterPro" id="IPR001173">
    <property type="entry name" value="Glyco_trans_2-like"/>
</dbReference>
<dbReference type="EMBL" id="CP139781">
    <property type="protein sequence ID" value="WRQ88513.1"/>
    <property type="molecule type" value="Genomic_DNA"/>
</dbReference>
<dbReference type="InterPro" id="IPR001296">
    <property type="entry name" value="Glyco_trans_1"/>
</dbReference>
<protein>
    <submittedName>
        <fullName evidence="3">Glycosyltransferase</fullName>
        <ecNumber evidence="3">2.4.-.-</ecNumber>
    </submittedName>
</protein>
<evidence type="ECO:0000259" key="2">
    <source>
        <dbReference type="Pfam" id="PF00535"/>
    </source>
</evidence>
<feature type="domain" description="Glycosyl transferase family 1" evidence="1">
    <location>
        <begin position="489"/>
        <end position="646"/>
    </location>
</feature>
<organism evidence="3 4">
    <name type="scientific">Actomonas aquatica</name>
    <dbReference type="NCBI Taxonomy" id="2866162"/>
    <lineage>
        <taxon>Bacteria</taxon>
        <taxon>Pseudomonadati</taxon>
        <taxon>Verrucomicrobiota</taxon>
        <taxon>Opitutia</taxon>
        <taxon>Opitutales</taxon>
        <taxon>Opitutaceae</taxon>
        <taxon>Actomonas</taxon>
    </lineage>
</organism>
<keyword evidence="3" id="KW-0328">Glycosyltransferase</keyword>
<dbReference type="GO" id="GO:0016757">
    <property type="term" value="F:glycosyltransferase activity"/>
    <property type="evidence" value="ECO:0007669"/>
    <property type="project" value="UniProtKB-KW"/>
</dbReference>
<dbReference type="SUPFAM" id="SSF53448">
    <property type="entry name" value="Nucleotide-diphospho-sugar transferases"/>
    <property type="match status" value="1"/>
</dbReference>
<evidence type="ECO:0000313" key="4">
    <source>
        <dbReference type="Proteomes" id="UP000738431"/>
    </source>
</evidence>
<evidence type="ECO:0000259" key="1">
    <source>
        <dbReference type="Pfam" id="PF00534"/>
    </source>
</evidence>
<proteinExistence type="predicted"/>
<dbReference type="Gene3D" id="3.40.50.2000">
    <property type="entry name" value="Glycogen Phosphorylase B"/>
    <property type="match status" value="1"/>
</dbReference>
<keyword evidence="3" id="KW-0808">Transferase</keyword>
<dbReference type="Pfam" id="PF00534">
    <property type="entry name" value="Glycos_transf_1"/>
    <property type="match status" value="1"/>
</dbReference>
<dbReference type="Proteomes" id="UP000738431">
    <property type="component" value="Chromosome"/>
</dbReference>